<protein>
    <recommendedName>
        <fullName evidence="2">DUF4283 domain-containing protein</fullName>
    </recommendedName>
</protein>
<evidence type="ECO:0000259" key="2">
    <source>
        <dbReference type="Pfam" id="PF14111"/>
    </source>
</evidence>
<dbReference type="EMBL" id="CM004388">
    <property type="protein sequence ID" value="OAY58820.1"/>
    <property type="molecule type" value="Genomic_DNA"/>
</dbReference>
<name>A0A2C9WFW9_MANES</name>
<dbReference type="InterPro" id="IPR025558">
    <property type="entry name" value="DUF4283"/>
</dbReference>
<reference evidence="3" key="1">
    <citation type="submission" date="2016-02" db="EMBL/GenBank/DDBJ databases">
        <title>WGS assembly of Manihot esculenta.</title>
        <authorList>
            <person name="Bredeson J.V."/>
            <person name="Prochnik S.E."/>
            <person name="Lyons J.B."/>
            <person name="Schmutz J."/>
            <person name="Grimwood J."/>
            <person name="Vrebalov J."/>
            <person name="Bart R.S."/>
            <person name="Amuge T."/>
            <person name="Ferguson M.E."/>
            <person name="Green R."/>
            <person name="Putnam N."/>
            <person name="Stites J."/>
            <person name="Rounsley S."/>
            <person name="Rokhsar D.S."/>
        </authorList>
    </citation>
    <scope>NUCLEOTIDE SEQUENCE [LARGE SCALE GENOMIC DNA]</scope>
    <source>
        <tissue evidence="3">Leaf</tissue>
    </source>
</reference>
<proteinExistence type="predicted"/>
<feature type="domain" description="DUF4283" evidence="2">
    <location>
        <begin position="41"/>
        <end position="114"/>
    </location>
</feature>
<feature type="compositionally biased region" description="Acidic residues" evidence="1">
    <location>
        <begin position="7"/>
        <end position="20"/>
    </location>
</feature>
<dbReference type="PANTHER" id="PTHR31286">
    <property type="entry name" value="GLYCINE-RICH CELL WALL STRUCTURAL PROTEIN 1.8-LIKE"/>
    <property type="match status" value="1"/>
</dbReference>
<gene>
    <name evidence="3" type="ORF">MANES_02G209300</name>
</gene>
<evidence type="ECO:0000256" key="1">
    <source>
        <dbReference type="SAM" id="MobiDB-lite"/>
    </source>
</evidence>
<dbReference type="Pfam" id="PF14111">
    <property type="entry name" value="DUF4283"/>
    <property type="match status" value="1"/>
</dbReference>
<dbReference type="PANTHER" id="PTHR31286:SF99">
    <property type="entry name" value="DUF4283 DOMAIN-CONTAINING PROTEIN"/>
    <property type="match status" value="1"/>
</dbReference>
<feature type="region of interest" description="Disordered" evidence="1">
    <location>
        <begin position="1"/>
        <end position="20"/>
    </location>
</feature>
<dbReference type="STRING" id="3983.A0A2C9WFW9"/>
<sequence length="135" mass="16066">MRRVEGYDLDDEDLEGDEEEDPLCPTIRISKEDQVRICKPWKKALLIKLLGGNIGYGYISRRLKEMWKPKHQLDVIALDNEFYLAKFHGDEDYNHALIADPYLMLRRWYPDFDPFMDTLDKLTVWISSPYLPNDR</sequence>
<dbReference type="AlphaFoldDB" id="A0A2C9WFW9"/>
<organism evidence="3">
    <name type="scientific">Manihot esculenta</name>
    <name type="common">Cassava</name>
    <name type="synonym">Jatropha manihot</name>
    <dbReference type="NCBI Taxonomy" id="3983"/>
    <lineage>
        <taxon>Eukaryota</taxon>
        <taxon>Viridiplantae</taxon>
        <taxon>Streptophyta</taxon>
        <taxon>Embryophyta</taxon>
        <taxon>Tracheophyta</taxon>
        <taxon>Spermatophyta</taxon>
        <taxon>Magnoliopsida</taxon>
        <taxon>eudicotyledons</taxon>
        <taxon>Gunneridae</taxon>
        <taxon>Pentapetalae</taxon>
        <taxon>rosids</taxon>
        <taxon>fabids</taxon>
        <taxon>Malpighiales</taxon>
        <taxon>Euphorbiaceae</taxon>
        <taxon>Crotonoideae</taxon>
        <taxon>Manihoteae</taxon>
        <taxon>Manihot</taxon>
    </lineage>
</organism>
<accession>A0A2C9WFW9</accession>
<evidence type="ECO:0000313" key="3">
    <source>
        <dbReference type="EMBL" id="OAY58820.1"/>
    </source>
</evidence>
<dbReference type="InterPro" id="IPR040256">
    <property type="entry name" value="At4g02000-like"/>
</dbReference>